<dbReference type="AlphaFoldDB" id="A0A919ACX3"/>
<dbReference type="Pfam" id="PF00903">
    <property type="entry name" value="Glyoxalase"/>
    <property type="match status" value="1"/>
</dbReference>
<feature type="domain" description="VOC" evidence="2">
    <location>
        <begin position="193"/>
        <end position="310"/>
    </location>
</feature>
<evidence type="ECO:0000313" key="3">
    <source>
        <dbReference type="EMBL" id="GHE98488.1"/>
    </source>
</evidence>
<protein>
    <recommendedName>
        <fullName evidence="2">VOC domain-containing protein</fullName>
    </recommendedName>
</protein>
<reference evidence="3" key="1">
    <citation type="journal article" date="2014" name="Int. J. Syst. Evol. Microbiol.">
        <title>Complete genome sequence of Corynebacterium casei LMG S-19264T (=DSM 44701T), isolated from a smear-ripened cheese.</title>
        <authorList>
            <consortium name="US DOE Joint Genome Institute (JGI-PGF)"/>
            <person name="Walter F."/>
            <person name="Albersmeier A."/>
            <person name="Kalinowski J."/>
            <person name="Ruckert C."/>
        </authorList>
    </citation>
    <scope>NUCLEOTIDE SEQUENCE</scope>
    <source>
        <strain evidence="3">JCM 4784</strain>
    </source>
</reference>
<dbReference type="Proteomes" id="UP000608024">
    <property type="component" value="Unassembled WGS sequence"/>
</dbReference>
<evidence type="ECO:0000256" key="1">
    <source>
        <dbReference type="SAM" id="MobiDB-lite"/>
    </source>
</evidence>
<dbReference type="PANTHER" id="PTHR21366">
    <property type="entry name" value="GLYOXALASE FAMILY PROTEIN"/>
    <property type="match status" value="1"/>
</dbReference>
<keyword evidence="4" id="KW-1185">Reference proteome</keyword>
<dbReference type="EMBL" id="BNBT01000238">
    <property type="protein sequence ID" value="GHE98488.1"/>
    <property type="molecule type" value="Genomic_DNA"/>
</dbReference>
<dbReference type="InterPro" id="IPR037523">
    <property type="entry name" value="VOC_core"/>
</dbReference>
<dbReference type="InterPro" id="IPR004360">
    <property type="entry name" value="Glyas_Fos-R_dOase_dom"/>
</dbReference>
<organism evidence="3 4">
    <name type="scientific">Streptomyces longispororuber</name>
    <dbReference type="NCBI Taxonomy" id="68230"/>
    <lineage>
        <taxon>Bacteria</taxon>
        <taxon>Bacillati</taxon>
        <taxon>Actinomycetota</taxon>
        <taxon>Actinomycetes</taxon>
        <taxon>Kitasatosporales</taxon>
        <taxon>Streptomycetaceae</taxon>
        <taxon>Streptomyces</taxon>
    </lineage>
</organism>
<comment type="caution">
    <text evidence="3">The sequence shown here is derived from an EMBL/GenBank/DDBJ whole genome shotgun (WGS) entry which is preliminary data.</text>
</comment>
<sequence length="330" mass="36409">MTTPTRVPAALATPREPRAVTTLADKLLDVHDWLRDQLTHLRAESAAHLAARAAHQGPGEPPAPGLGLQIRQRCLEFCDALTFHHTGEDDHVFPGVLAHHPHLRDPLTRLGEEHREIARLKERLLALLDDLGTAPAEEFLITFDDLAGRLRDHLAYEETWLVPVLADVPFPPGPPVPDPEEDTPMTSPVRVKDFDHLVLTVQDVERALEFYCGTLGLEGVRVEEWRAGEVPFPSARVSPVTIIDLVAGERGEANVDHICLVVEPLDWQEVVDSGAFTVLEGPVGRFGARGDAQSIYVRDPDGNSVELRWYPQDAEDAQDAQDAEDPEAQA</sequence>
<dbReference type="PANTHER" id="PTHR21366:SF14">
    <property type="entry name" value="GLYOXALASE DOMAIN-CONTAINING PROTEIN 5"/>
    <property type="match status" value="1"/>
</dbReference>
<evidence type="ECO:0000259" key="2">
    <source>
        <dbReference type="PROSITE" id="PS51819"/>
    </source>
</evidence>
<dbReference type="SUPFAM" id="SSF54593">
    <property type="entry name" value="Glyoxalase/Bleomycin resistance protein/Dihydroxybiphenyl dioxygenase"/>
    <property type="match status" value="1"/>
</dbReference>
<gene>
    <name evidence="3" type="ORF">GCM10018785_73120</name>
</gene>
<dbReference type="InterPro" id="IPR029068">
    <property type="entry name" value="Glyas_Bleomycin-R_OHBP_Dase"/>
</dbReference>
<dbReference type="Gene3D" id="1.20.120.520">
    <property type="entry name" value="nmb1532 protein domain like"/>
    <property type="match status" value="1"/>
</dbReference>
<dbReference type="Pfam" id="PF01814">
    <property type="entry name" value="Hemerythrin"/>
    <property type="match status" value="1"/>
</dbReference>
<dbReference type="InterPro" id="IPR050383">
    <property type="entry name" value="GlyoxalaseI/FosfomycinResist"/>
</dbReference>
<reference evidence="3" key="2">
    <citation type="submission" date="2020-09" db="EMBL/GenBank/DDBJ databases">
        <authorList>
            <person name="Sun Q."/>
            <person name="Ohkuma M."/>
        </authorList>
    </citation>
    <scope>NUCLEOTIDE SEQUENCE</scope>
    <source>
        <strain evidence="3">JCM 4784</strain>
    </source>
</reference>
<dbReference type="PROSITE" id="PS51819">
    <property type="entry name" value="VOC"/>
    <property type="match status" value="1"/>
</dbReference>
<dbReference type="InterPro" id="IPR012312">
    <property type="entry name" value="Hemerythrin-like"/>
</dbReference>
<accession>A0A919ACX3</accession>
<dbReference type="Gene3D" id="3.10.180.10">
    <property type="entry name" value="2,3-Dihydroxybiphenyl 1,2-Dioxygenase, domain 1"/>
    <property type="match status" value="1"/>
</dbReference>
<dbReference type="CDD" id="cd12108">
    <property type="entry name" value="Hr-like"/>
    <property type="match status" value="1"/>
</dbReference>
<feature type="compositionally biased region" description="Acidic residues" evidence="1">
    <location>
        <begin position="313"/>
        <end position="330"/>
    </location>
</feature>
<evidence type="ECO:0000313" key="4">
    <source>
        <dbReference type="Proteomes" id="UP000608024"/>
    </source>
</evidence>
<name>A0A919ACX3_9ACTN</name>
<proteinExistence type="predicted"/>
<feature type="region of interest" description="Disordered" evidence="1">
    <location>
        <begin position="311"/>
        <end position="330"/>
    </location>
</feature>